<evidence type="ECO:0000313" key="5">
    <source>
        <dbReference type="Proteomes" id="UP000593564"/>
    </source>
</evidence>
<dbReference type="GO" id="GO:0030170">
    <property type="term" value="F:pyridoxal phosphate binding"/>
    <property type="evidence" value="ECO:0007669"/>
    <property type="project" value="TreeGrafter"/>
</dbReference>
<dbReference type="GO" id="GO:0008184">
    <property type="term" value="F:glycogen phosphorylase activity"/>
    <property type="evidence" value="ECO:0007669"/>
    <property type="project" value="InterPro"/>
</dbReference>
<evidence type="ECO:0000256" key="2">
    <source>
        <dbReference type="RuleBase" id="RU000587"/>
    </source>
</evidence>
<proteinExistence type="inferred from homology"/>
<comment type="function">
    <text evidence="2">Allosteric enzyme that catalyzes the rate-limiting step in glycogen catabolism, the phosphorolytic cleavage of glycogen to produce glucose-1-phosphate, and plays a central role in maintaining cellular and organismal glucose homeostasis.</text>
</comment>
<accession>A0A7J7GV32</accession>
<keyword evidence="2" id="KW-0808">Transferase</keyword>
<keyword evidence="2" id="KW-0119">Carbohydrate metabolism</keyword>
<dbReference type="Gene3D" id="3.40.50.2000">
    <property type="entry name" value="Glycogen Phosphorylase B"/>
    <property type="match status" value="1"/>
</dbReference>
<comment type="catalytic activity">
    <reaction evidence="2">
        <text>[(1-&gt;4)-alpha-D-glucosyl](n) + phosphate = [(1-&gt;4)-alpha-D-glucosyl](n-1) + alpha-D-glucose 1-phosphate</text>
        <dbReference type="Rhea" id="RHEA:41732"/>
        <dbReference type="Rhea" id="RHEA-COMP:9584"/>
        <dbReference type="Rhea" id="RHEA-COMP:9586"/>
        <dbReference type="ChEBI" id="CHEBI:15444"/>
        <dbReference type="ChEBI" id="CHEBI:43474"/>
        <dbReference type="ChEBI" id="CHEBI:58601"/>
        <dbReference type="EC" id="2.4.1.1"/>
    </reaction>
</comment>
<protein>
    <recommendedName>
        <fullName evidence="2">Alpha-1,4 glucan phosphorylase</fullName>
        <ecNumber evidence="2">2.4.1.1</ecNumber>
    </recommendedName>
</protein>
<evidence type="ECO:0000256" key="1">
    <source>
        <dbReference type="ARBA" id="ARBA00006047"/>
    </source>
</evidence>
<dbReference type="EC" id="2.4.1.1" evidence="2"/>
<dbReference type="PANTHER" id="PTHR11468:SF30">
    <property type="entry name" value="ALPHA-1,4 GLUCAN PHOSPHORYLASE"/>
    <property type="match status" value="1"/>
</dbReference>
<reference evidence="5" key="1">
    <citation type="journal article" date="2020" name="Nat. Commun.">
        <title>Genome assembly of wild tea tree DASZ reveals pedigree and selection history of tea varieties.</title>
        <authorList>
            <person name="Zhang W."/>
            <person name="Zhang Y."/>
            <person name="Qiu H."/>
            <person name="Guo Y."/>
            <person name="Wan H."/>
            <person name="Zhang X."/>
            <person name="Scossa F."/>
            <person name="Alseekh S."/>
            <person name="Zhang Q."/>
            <person name="Wang P."/>
            <person name="Xu L."/>
            <person name="Schmidt M.H."/>
            <person name="Jia X."/>
            <person name="Li D."/>
            <person name="Zhu A."/>
            <person name="Guo F."/>
            <person name="Chen W."/>
            <person name="Ni D."/>
            <person name="Usadel B."/>
            <person name="Fernie A.R."/>
            <person name="Wen W."/>
        </authorList>
    </citation>
    <scope>NUCLEOTIDE SEQUENCE [LARGE SCALE GENOMIC DNA]</scope>
    <source>
        <strain evidence="5">cv. G240</strain>
    </source>
</reference>
<dbReference type="EMBL" id="JACBKZ010000008">
    <property type="protein sequence ID" value="KAF5943811.1"/>
    <property type="molecule type" value="Genomic_DNA"/>
</dbReference>
<feature type="compositionally biased region" description="Polar residues" evidence="3">
    <location>
        <begin position="118"/>
        <end position="131"/>
    </location>
</feature>
<sequence length="142" mass="16205">MRGAYRRNRYITSHFETLGVTVSNGLLRPLRYHYGRYFLFGAKVNEVPTLRDKGAALKPPLQFARVVRMVQDGYFGFKDYFKSLCDTVEDGSDFYLLGHDFSSYLEAQTMRRRPGESNHANALSDQYNSVDSPMATGSRPSD</sequence>
<comment type="cofactor">
    <cofactor evidence="2">
        <name>pyridoxal 5'-phosphate</name>
        <dbReference type="ChEBI" id="CHEBI:597326"/>
    </cofactor>
</comment>
<organism evidence="4 5">
    <name type="scientific">Camellia sinensis</name>
    <name type="common">Tea plant</name>
    <name type="synonym">Thea sinensis</name>
    <dbReference type="NCBI Taxonomy" id="4442"/>
    <lineage>
        <taxon>Eukaryota</taxon>
        <taxon>Viridiplantae</taxon>
        <taxon>Streptophyta</taxon>
        <taxon>Embryophyta</taxon>
        <taxon>Tracheophyta</taxon>
        <taxon>Spermatophyta</taxon>
        <taxon>Magnoliopsida</taxon>
        <taxon>eudicotyledons</taxon>
        <taxon>Gunneridae</taxon>
        <taxon>Pentapetalae</taxon>
        <taxon>asterids</taxon>
        <taxon>Ericales</taxon>
        <taxon>Theaceae</taxon>
        <taxon>Camellia</taxon>
    </lineage>
</organism>
<dbReference type="AlphaFoldDB" id="A0A7J7GV32"/>
<comment type="caution">
    <text evidence="4">The sequence shown here is derived from an EMBL/GenBank/DDBJ whole genome shotgun (WGS) entry which is preliminary data.</text>
</comment>
<feature type="region of interest" description="Disordered" evidence="3">
    <location>
        <begin position="112"/>
        <end position="142"/>
    </location>
</feature>
<name>A0A7J7GV32_CAMSI</name>
<gene>
    <name evidence="4" type="ORF">HYC85_017888</name>
</gene>
<dbReference type="Proteomes" id="UP000593564">
    <property type="component" value="Unassembled WGS sequence"/>
</dbReference>
<dbReference type="InterPro" id="IPR000811">
    <property type="entry name" value="Glyco_trans_35"/>
</dbReference>
<dbReference type="PANTHER" id="PTHR11468">
    <property type="entry name" value="GLYCOGEN PHOSPHORYLASE"/>
    <property type="match status" value="1"/>
</dbReference>
<dbReference type="Pfam" id="PF00343">
    <property type="entry name" value="Phosphorylase"/>
    <property type="match status" value="1"/>
</dbReference>
<reference evidence="4 5" key="2">
    <citation type="submission" date="2020-07" db="EMBL/GenBank/DDBJ databases">
        <title>Genome assembly of wild tea tree DASZ reveals pedigree and selection history of tea varieties.</title>
        <authorList>
            <person name="Zhang W."/>
        </authorList>
    </citation>
    <scope>NUCLEOTIDE SEQUENCE [LARGE SCALE GENOMIC DNA]</scope>
    <source>
        <strain evidence="5">cv. G240</strain>
        <tissue evidence="4">Leaf</tissue>
    </source>
</reference>
<evidence type="ECO:0000313" key="4">
    <source>
        <dbReference type="EMBL" id="KAF5943811.1"/>
    </source>
</evidence>
<dbReference type="GO" id="GO:0005980">
    <property type="term" value="P:glycogen catabolic process"/>
    <property type="evidence" value="ECO:0007669"/>
    <property type="project" value="TreeGrafter"/>
</dbReference>
<comment type="similarity">
    <text evidence="1 2">Belongs to the glycogen phosphorylase family.</text>
</comment>
<keyword evidence="2" id="KW-0663">Pyridoxal phosphate</keyword>
<evidence type="ECO:0000256" key="3">
    <source>
        <dbReference type="SAM" id="MobiDB-lite"/>
    </source>
</evidence>
<dbReference type="SUPFAM" id="SSF53756">
    <property type="entry name" value="UDP-Glycosyltransferase/glycogen phosphorylase"/>
    <property type="match status" value="1"/>
</dbReference>
<keyword evidence="5" id="KW-1185">Reference proteome</keyword>
<keyword evidence="2" id="KW-0328">Glycosyltransferase</keyword>
<dbReference type="GO" id="GO:0005737">
    <property type="term" value="C:cytoplasm"/>
    <property type="evidence" value="ECO:0007669"/>
    <property type="project" value="TreeGrafter"/>
</dbReference>